<evidence type="ECO:0000313" key="2">
    <source>
        <dbReference type="EMBL" id="PZO77727.1"/>
    </source>
</evidence>
<name>A0A2W4Z8L8_9SPHN</name>
<dbReference type="SMART" id="SM00507">
    <property type="entry name" value="HNHc"/>
    <property type="match status" value="1"/>
</dbReference>
<dbReference type="GO" id="GO:0003676">
    <property type="term" value="F:nucleic acid binding"/>
    <property type="evidence" value="ECO:0007669"/>
    <property type="project" value="InterPro"/>
</dbReference>
<dbReference type="GO" id="GO:0004519">
    <property type="term" value="F:endonuclease activity"/>
    <property type="evidence" value="ECO:0007669"/>
    <property type="project" value="UniProtKB-KW"/>
</dbReference>
<evidence type="ECO:0000259" key="1">
    <source>
        <dbReference type="SMART" id="SM00507"/>
    </source>
</evidence>
<dbReference type="CDD" id="cd00085">
    <property type="entry name" value="HNHc"/>
    <property type="match status" value="1"/>
</dbReference>
<keyword evidence="2" id="KW-0540">Nuclease</keyword>
<evidence type="ECO:0000313" key="3">
    <source>
        <dbReference type="Proteomes" id="UP000248614"/>
    </source>
</evidence>
<dbReference type="InterPro" id="IPR003615">
    <property type="entry name" value="HNH_nuc"/>
</dbReference>
<dbReference type="GO" id="GO:0008270">
    <property type="term" value="F:zinc ion binding"/>
    <property type="evidence" value="ECO:0007669"/>
    <property type="project" value="InterPro"/>
</dbReference>
<dbReference type="EMBL" id="QFNF01000017">
    <property type="protein sequence ID" value="PZO77727.1"/>
    <property type="molecule type" value="Genomic_DNA"/>
</dbReference>
<accession>A0A2W4Z8L8</accession>
<dbReference type="Pfam" id="PF01844">
    <property type="entry name" value="HNH"/>
    <property type="match status" value="1"/>
</dbReference>
<keyword evidence="2" id="KW-0378">Hydrolase</keyword>
<feature type="domain" description="HNH nuclease" evidence="1">
    <location>
        <begin position="8"/>
        <end position="71"/>
    </location>
</feature>
<organism evidence="2 3">
    <name type="scientific">Sphingomonas hengshuiensis</name>
    <dbReference type="NCBI Taxonomy" id="1609977"/>
    <lineage>
        <taxon>Bacteria</taxon>
        <taxon>Pseudomonadati</taxon>
        <taxon>Pseudomonadota</taxon>
        <taxon>Alphaproteobacteria</taxon>
        <taxon>Sphingomonadales</taxon>
        <taxon>Sphingomonadaceae</taxon>
        <taxon>Sphingomonas</taxon>
    </lineage>
</organism>
<dbReference type="Proteomes" id="UP000248614">
    <property type="component" value="Unassembled WGS sequence"/>
</dbReference>
<comment type="caution">
    <text evidence="2">The sequence shown here is derived from an EMBL/GenBank/DDBJ whole genome shotgun (WGS) entry which is preliminary data.</text>
</comment>
<reference evidence="2 3" key="1">
    <citation type="submission" date="2017-08" db="EMBL/GenBank/DDBJ databases">
        <title>Infants hospitalized years apart are colonized by the same room-sourced microbial strains.</title>
        <authorList>
            <person name="Brooks B."/>
            <person name="Olm M.R."/>
            <person name="Firek B.A."/>
            <person name="Baker R."/>
            <person name="Thomas B.C."/>
            <person name="Morowitz M.J."/>
            <person name="Banfield J.F."/>
        </authorList>
    </citation>
    <scope>NUCLEOTIDE SEQUENCE [LARGE SCALE GENOMIC DNA]</scope>
    <source>
        <strain evidence="2">S2_018_000_R3_110</strain>
    </source>
</reference>
<protein>
    <submittedName>
        <fullName evidence="2">HNH endonuclease</fullName>
    </submittedName>
</protein>
<dbReference type="InterPro" id="IPR002711">
    <property type="entry name" value="HNH"/>
</dbReference>
<sequence length="99" mass="11051">MTNELTETAQRMLKAKGPLVCEVCAFDFEATYGELGAGYIEVHHLKPVHTLKPGSKVKLSDLALLCANCHRMAHRKPSSITFRTLRDAFSTVRDECTSR</sequence>
<dbReference type="AlphaFoldDB" id="A0A2W4Z8L8"/>
<proteinExistence type="predicted"/>
<keyword evidence="2" id="KW-0255">Endonuclease</keyword>
<gene>
    <name evidence="2" type="ORF">DI632_08210</name>
</gene>